<protein>
    <recommendedName>
        <fullName evidence="4">Reverse transcriptase</fullName>
    </recommendedName>
</protein>
<dbReference type="EMBL" id="CM001223">
    <property type="protein sequence ID" value="KEH23010.1"/>
    <property type="molecule type" value="Genomic_DNA"/>
</dbReference>
<sequence>MENFSIFNHKINNFITLMRRNCLAEKVGGKLPLTVAFTEFLQWSTHNSHIHLNTNGMRFTWSNNRAGIAFTAQRLDRALCNDDWLDSWSSMSCNTLARCNFEHFPFMLFMHKHPPIQLITRFKFIKGDKNTAFFHRAAEVRKSQSNINFLKNGDVILTEVADIEAHVLEYFTNIFTSHAQHTSNELPDQFIPSLVTAQNNELPNHEKIKNAVLSLNGDSTAGPDGFSSHFYQTFWPIVGSDVVKSTQFFFTNNYIMPNLNSNLIILIPKVPGADKLDNITQIALANFQF</sequence>
<dbReference type="PANTHER" id="PTHR33710:SF77">
    <property type="entry name" value="DNASE I-LIKE SUPERFAMILY PROTEIN"/>
    <property type="match status" value="1"/>
</dbReference>
<evidence type="ECO:0000313" key="3">
    <source>
        <dbReference type="Proteomes" id="UP000002051"/>
    </source>
</evidence>
<dbReference type="HOGENOM" id="CLU_964329_0_0_1"/>
<organism evidence="1 3">
    <name type="scientific">Medicago truncatula</name>
    <name type="common">Barrel medic</name>
    <name type="synonym">Medicago tribuloides</name>
    <dbReference type="NCBI Taxonomy" id="3880"/>
    <lineage>
        <taxon>Eukaryota</taxon>
        <taxon>Viridiplantae</taxon>
        <taxon>Streptophyta</taxon>
        <taxon>Embryophyta</taxon>
        <taxon>Tracheophyta</taxon>
        <taxon>Spermatophyta</taxon>
        <taxon>Magnoliopsida</taxon>
        <taxon>eudicotyledons</taxon>
        <taxon>Gunneridae</taxon>
        <taxon>Pentapetalae</taxon>
        <taxon>rosids</taxon>
        <taxon>fabids</taxon>
        <taxon>Fabales</taxon>
        <taxon>Fabaceae</taxon>
        <taxon>Papilionoideae</taxon>
        <taxon>50 kb inversion clade</taxon>
        <taxon>NPAAA clade</taxon>
        <taxon>Hologalegina</taxon>
        <taxon>IRL clade</taxon>
        <taxon>Trifolieae</taxon>
        <taxon>Medicago</taxon>
    </lineage>
</organism>
<keyword evidence="3" id="KW-1185">Reference proteome</keyword>
<evidence type="ECO:0000313" key="1">
    <source>
        <dbReference type="EMBL" id="KEH23010.1"/>
    </source>
</evidence>
<dbReference type="Proteomes" id="UP000002051">
    <property type="component" value="Unassembled WGS sequence"/>
</dbReference>
<dbReference type="EnsemblPlants" id="KEH23010">
    <property type="protein sequence ID" value="KEH23010"/>
    <property type="gene ID" value="MTR_7g063790"/>
</dbReference>
<reference evidence="2" key="3">
    <citation type="submission" date="2015-04" db="UniProtKB">
        <authorList>
            <consortium name="EnsemblPlants"/>
        </authorList>
    </citation>
    <scope>IDENTIFICATION</scope>
    <source>
        <strain evidence="2">cv. Jemalong A17</strain>
    </source>
</reference>
<dbReference type="InterPro" id="IPR036691">
    <property type="entry name" value="Endo/exonu/phosph_ase_sf"/>
</dbReference>
<reference evidence="1 3" key="2">
    <citation type="journal article" date="2014" name="BMC Genomics">
        <title>An improved genome release (version Mt4.0) for the model legume Medicago truncatula.</title>
        <authorList>
            <person name="Tang H."/>
            <person name="Krishnakumar V."/>
            <person name="Bidwell S."/>
            <person name="Rosen B."/>
            <person name="Chan A."/>
            <person name="Zhou S."/>
            <person name="Gentzbittel L."/>
            <person name="Childs K.L."/>
            <person name="Yandell M."/>
            <person name="Gundlach H."/>
            <person name="Mayer K.F."/>
            <person name="Schwartz D.C."/>
            <person name="Town C.D."/>
        </authorList>
    </citation>
    <scope>GENOME REANNOTATION</scope>
    <source>
        <strain evidence="1">A17</strain>
        <strain evidence="2 3">cv. Jemalong A17</strain>
    </source>
</reference>
<evidence type="ECO:0008006" key="4">
    <source>
        <dbReference type="Google" id="ProtNLM"/>
    </source>
</evidence>
<dbReference type="SUPFAM" id="SSF56219">
    <property type="entry name" value="DNase I-like"/>
    <property type="match status" value="1"/>
</dbReference>
<dbReference type="STRING" id="3880.A0A072UAZ5"/>
<proteinExistence type="predicted"/>
<dbReference type="PANTHER" id="PTHR33710">
    <property type="entry name" value="BNAC02G09200D PROTEIN"/>
    <property type="match status" value="1"/>
</dbReference>
<dbReference type="AlphaFoldDB" id="A0A072UAZ5"/>
<name>A0A072UAZ5_MEDTR</name>
<accession>A0A072UAZ5</accession>
<gene>
    <name evidence="1" type="ordered locus">MTR_7g063790</name>
</gene>
<evidence type="ECO:0000313" key="2">
    <source>
        <dbReference type="EnsemblPlants" id="KEH23010"/>
    </source>
</evidence>
<reference evidence="1 3" key="1">
    <citation type="journal article" date="2011" name="Nature">
        <title>The Medicago genome provides insight into the evolution of rhizobial symbioses.</title>
        <authorList>
            <person name="Young N.D."/>
            <person name="Debelle F."/>
            <person name="Oldroyd G.E."/>
            <person name="Geurts R."/>
            <person name="Cannon S.B."/>
            <person name="Udvardi M.K."/>
            <person name="Benedito V.A."/>
            <person name="Mayer K.F."/>
            <person name="Gouzy J."/>
            <person name="Schoof H."/>
            <person name="Van de Peer Y."/>
            <person name="Proost S."/>
            <person name="Cook D.R."/>
            <person name="Meyers B.C."/>
            <person name="Spannagl M."/>
            <person name="Cheung F."/>
            <person name="De Mita S."/>
            <person name="Krishnakumar V."/>
            <person name="Gundlach H."/>
            <person name="Zhou S."/>
            <person name="Mudge J."/>
            <person name="Bharti A.K."/>
            <person name="Murray J.D."/>
            <person name="Naoumkina M.A."/>
            <person name="Rosen B."/>
            <person name="Silverstein K.A."/>
            <person name="Tang H."/>
            <person name="Rombauts S."/>
            <person name="Zhao P.X."/>
            <person name="Zhou P."/>
            <person name="Barbe V."/>
            <person name="Bardou P."/>
            <person name="Bechner M."/>
            <person name="Bellec A."/>
            <person name="Berger A."/>
            <person name="Berges H."/>
            <person name="Bidwell S."/>
            <person name="Bisseling T."/>
            <person name="Choisne N."/>
            <person name="Couloux A."/>
            <person name="Denny R."/>
            <person name="Deshpande S."/>
            <person name="Dai X."/>
            <person name="Doyle J.J."/>
            <person name="Dudez A.M."/>
            <person name="Farmer A.D."/>
            <person name="Fouteau S."/>
            <person name="Franken C."/>
            <person name="Gibelin C."/>
            <person name="Gish J."/>
            <person name="Goldstein S."/>
            <person name="Gonzalez A.J."/>
            <person name="Green P.J."/>
            <person name="Hallab A."/>
            <person name="Hartog M."/>
            <person name="Hua A."/>
            <person name="Humphray S.J."/>
            <person name="Jeong D.H."/>
            <person name="Jing Y."/>
            <person name="Jocker A."/>
            <person name="Kenton S.M."/>
            <person name="Kim D.J."/>
            <person name="Klee K."/>
            <person name="Lai H."/>
            <person name="Lang C."/>
            <person name="Lin S."/>
            <person name="Macmil S.L."/>
            <person name="Magdelenat G."/>
            <person name="Matthews L."/>
            <person name="McCorrison J."/>
            <person name="Monaghan E.L."/>
            <person name="Mun J.H."/>
            <person name="Najar F.Z."/>
            <person name="Nicholson C."/>
            <person name="Noirot C."/>
            <person name="O'Bleness M."/>
            <person name="Paule C.R."/>
            <person name="Poulain J."/>
            <person name="Prion F."/>
            <person name="Qin B."/>
            <person name="Qu C."/>
            <person name="Retzel E.F."/>
            <person name="Riddle C."/>
            <person name="Sallet E."/>
            <person name="Samain S."/>
            <person name="Samson N."/>
            <person name="Sanders I."/>
            <person name="Saurat O."/>
            <person name="Scarpelli C."/>
            <person name="Schiex T."/>
            <person name="Segurens B."/>
            <person name="Severin A.J."/>
            <person name="Sherrier D.J."/>
            <person name="Shi R."/>
            <person name="Sims S."/>
            <person name="Singer S.R."/>
            <person name="Sinharoy S."/>
            <person name="Sterck L."/>
            <person name="Viollet A."/>
            <person name="Wang B.B."/>
            <person name="Wang K."/>
            <person name="Wang M."/>
            <person name="Wang X."/>
            <person name="Warfsmann J."/>
            <person name="Weissenbach J."/>
            <person name="White D.D."/>
            <person name="White J.D."/>
            <person name="Wiley G.B."/>
            <person name="Wincker P."/>
            <person name="Xing Y."/>
            <person name="Yang L."/>
            <person name="Yao Z."/>
            <person name="Ying F."/>
            <person name="Zhai J."/>
            <person name="Zhou L."/>
            <person name="Zuber A."/>
            <person name="Denarie J."/>
            <person name="Dixon R.A."/>
            <person name="May G.D."/>
            <person name="Schwartz D.C."/>
            <person name="Rogers J."/>
            <person name="Quetier F."/>
            <person name="Town C.D."/>
            <person name="Roe B.A."/>
        </authorList>
    </citation>
    <scope>NUCLEOTIDE SEQUENCE [LARGE SCALE GENOMIC DNA]</scope>
    <source>
        <strain evidence="1">A17</strain>
        <strain evidence="2 3">cv. Jemalong A17</strain>
    </source>
</reference>